<keyword evidence="4" id="KW-1185">Reference proteome</keyword>
<comment type="caution">
    <text evidence="3">The sequence shown here is derived from an EMBL/GenBank/DDBJ whole genome shotgun (WGS) entry which is preliminary data.</text>
</comment>
<gene>
    <name evidence="3" type="ORF">LTR36_000503</name>
</gene>
<dbReference type="Proteomes" id="UP001324427">
    <property type="component" value="Unassembled WGS sequence"/>
</dbReference>
<evidence type="ECO:0008006" key="5">
    <source>
        <dbReference type="Google" id="ProtNLM"/>
    </source>
</evidence>
<reference evidence="3 4" key="1">
    <citation type="submission" date="2021-11" db="EMBL/GenBank/DDBJ databases">
        <title>Black yeast isolated from Biological Soil Crust.</title>
        <authorList>
            <person name="Kurbessoian T."/>
        </authorList>
    </citation>
    <scope>NUCLEOTIDE SEQUENCE [LARGE SCALE GENOMIC DNA]</scope>
    <source>
        <strain evidence="3 4">CCFEE 5522</strain>
    </source>
</reference>
<protein>
    <recommendedName>
        <fullName evidence="5">Thioester reductase (TE) domain-containing protein</fullName>
    </recommendedName>
</protein>
<evidence type="ECO:0000313" key="3">
    <source>
        <dbReference type="EMBL" id="KAK4547546.1"/>
    </source>
</evidence>
<keyword evidence="2" id="KW-0597">Phosphoprotein</keyword>
<keyword evidence="1" id="KW-0596">Phosphopantetheine</keyword>
<dbReference type="EMBL" id="JAVFHQ010000010">
    <property type="protein sequence ID" value="KAK4547546.1"/>
    <property type="molecule type" value="Genomic_DNA"/>
</dbReference>
<dbReference type="PANTHER" id="PTHR43439:SF2">
    <property type="entry name" value="ENZYME, PUTATIVE (JCVI)-RELATED"/>
    <property type="match status" value="1"/>
</dbReference>
<evidence type="ECO:0000256" key="1">
    <source>
        <dbReference type="ARBA" id="ARBA00022450"/>
    </source>
</evidence>
<name>A0AAV9JPP2_9PEZI</name>
<dbReference type="Gene3D" id="3.40.50.720">
    <property type="entry name" value="NAD(P)-binding Rossmann-like Domain"/>
    <property type="match status" value="1"/>
</dbReference>
<proteinExistence type="predicted"/>
<sequence>MAELVLDEAAKSGAITTPVIVRPGQIVGPLPEVDVGKGSGWNWSAKEVVPSLILSSSSIRVLPDSLREKDKLRWIPVNVCARIIAELAGHENTASRGGDVHADVYNITNIPLDQPEITWSQDMLPVIKRRLQNATQAGRAVDIVPLTEWVQRMEKHGATADNPAIRLPDFYEELAVSDPHAGLGADIETTKSRAASPSFRAMGPVKSEWMLHWMRGWGL</sequence>
<dbReference type="PANTHER" id="PTHR43439">
    <property type="entry name" value="PHENYLACETATE-COENZYME A LIGASE"/>
    <property type="match status" value="1"/>
</dbReference>
<accession>A0AAV9JPP2</accession>
<dbReference type="AlphaFoldDB" id="A0AAV9JPP2"/>
<organism evidence="3 4">
    <name type="scientific">Oleoguttula mirabilis</name>
    <dbReference type="NCBI Taxonomy" id="1507867"/>
    <lineage>
        <taxon>Eukaryota</taxon>
        <taxon>Fungi</taxon>
        <taxon>Dikarya</taxon>
        <taxon>Ascomycota</taxon>
        <taxon>Pezizomycotina</taxon>
        <taxon>Dothideomycetes</taxon>
        <taxon>Dothideomycetidae</taxon>
        <taxon>Mycosphaerellales</taxon>
        <taxon>Teratosphaeriaceae</taxon>
        <taxon>Oleoguttula</taxon>
    </lineage>
</organism>
<evidence type="ECO:0000313" key="4">
    <source>
        <dbReference type="Proteomes" id="UP001324427"/>
    </source>
</evidence>
<evidence type="ECO:0000256" key="2">
    <source>
        <dbReference type="ARBA" id="ARBA00022553"/>
    </source>
</evidence>
<dbReference type="InterPro" id="IPR051414">
    <property type="entry name" value="Adenylate-forming_Reductase"/>
</dbReference>